<keyword evidence="3" id="KW-1185">Reference proteome</keyword>
<reference evidence="2 3" key="1">
    <citation type="submission" date="2018-06" db="EMBL/GenBank/DDBJ databases">
        <title>Genomic Encyclopedia of Archaeal and Bacterial Type Strains, Phase II (KMG-II): from individual species to whole genera.</title>
        <authorList>
            <person name="Goeker M."/>
        </authorList>
    </citation>
    <scope>NUCLEOTIDE SEQUENCE [LARGE SCALE GENOMIC DNA]</scope>
    <source>
        <strain evidence="2 3">KACC 16626</strain>
    </source>
</reference>
<name>A0A318TPJ0_9BACL</name>
<feature type="domain" description="Tubby C-terminal" evidence="1">
    <location>
        <begin position="4"/>
        <end position="174"/>
    </location>
</feature>
<organism evidence="2 3">
    <name type="scientific">Ureibacillus chungkukjangi</name>
    <dbReference type="NCBI Taxonomy" id="1202712"/>
    <lineage>
        <taxon>Bacteria</taxon>
        <taxon>Bacillati</taxon>
        <taxon>Bacillota</taxon>
        <taxon>Bacilli</taxon>
        <taxon>Bacillales</taxon>
        <taxon>Caryophanaceae</taxon>
        <taxon>Ureibacillus</taxon>
    </lineage>
</organism>
<dbReference type="EMBL" id="QJTJ01000007">
    <property type="protein sequence ID" value="PYF06801.1"/>
    <property type="molecule type" value="Genomic_DNA"/>
</dbReference>
<dbReference type="OrthoDB" id="2451847at2"/>
<dbReference type="Proteomes" id="UP000247416">
    <property type="component" value="Unassembled WGS sequence"/>
</dbReference>
<evidence type="ECO:0000313" key="3">
    <source>
        <dbReference type="Proteomes" id="UP000247416"/>
    </source>
</evidence>
<dbReference type="AlphaFoldDB" id="A0A318TPJ0"/>
<dbReference type="Pfam" id="PF23728">
    <property type="entry name" value="Tubby_C_like"/>
    <property type="match status" value="1"/>
</dbReference>
<comment type="caution">
    <text evidence="2">The sequence shown here is derived from an EMBL/GenBank/DDBJ whole genome shotgun (WGS) entry which is preliminary data.</text>
</comment>
<protein>
    <recommendedName>
        <fullName evidence="1">Tubby C-terminal domain-containing protein</fullName>
    </recommendedName>
</protein>
<gene>
    <name evidence="2" type="ORF">BJ095_10735</name>
</gene>
<accession>A0A318TPJ0</accession>
<proteinExistence type="predicted"/>
<dbReference type="InterPro" id="IPR056944">
    <property type="entry name" value="Tubby_C-like"/>
</dbReference>
<dbReference type="RefSeq" id="WP_107934501.1">
    <property type="nucleotide sequence ID" value="NZ_CP085009.1"/>
</dbReference>
<sequence>MKTYTYRHPEAIEHTGEVPVMDEQGQVILYSQRVYENYLKRTFDKMFDFRYFLKYEVLDSQREMLFTVKKISRRGKLWFEAVEVASKKKYIISYENWRIGLPTLFITDRKLKIQLEKEFEDWSNFLLDEVEIAKWKAEFSEELGEFHMTLQIHENSPIQQPEFFVGICQATLFVGA</sequence>
<evidence type="ECO:0000259" key="1">
    <source>
        <dbReference type="Pfam" id="PF23728"/>
    </source>
</evidence>
<evidence type="ECO:0000313" key="2">
    <source>
        <dbReference type="EMBL" id="PYF06801.1"/>
    </source>
</evidence>